<reference evidence="2" key="1">
    <citation type="journal article" date="2014" name="Genome Announc.">
        <title>Draft genome sequence of the plant-pathogenic soil fungus Rhizoctonia solani anastomosis group 3 strain Rhs1AP.</title>
        <authorList>
            <person name="Cubeta M.A."/>
            <person name="Thomas E."/>
            <person name="Dean R.A."/>
            <person name="Jabaji S."/>
            <person name="Neate S.M."/>
            <person name="Tavantzis S."/>
            <person name="Toda T."/>
            <person name="Vilgalys R."/>
            <person name="Bharathan N."/>
            <person name="Fedorova-Abrams N."/>
            <person name="Pakala S.B."/>
            <person name="Pakala S.M."/>
            <person name="Zafar N."/>
            <person name="Joardar V."/>
            <person name="Losada L."/>
            <person name="Nierman W.C."/>
        </authorList>
    </citation>
    <scope>NUCLEOTIDE SEQUENCE [LARGE SCALE GENOMIC DNA]</scope>
    <source>
        <strain evidence="2">AG-3</strain>
    </source>
</reference>
<accession>X8IYL7</accession>
<organism evidence="1 2">
    <name type="scientific">Rhizoctonia solani AG-3 Rhs1AP</name>
    <dbReference type="NCBI Taxonomy" id="1086054"/>
    <lineage>
        <taxon>Eukaryota</taxon>
        <taxon>Fungi</taxon>
        <taxon>Dikarya</taxon>
        <taxon>Basidiomycota</taxon>
        <taxon>Agaricomycotina</taxon>
        <taxon>Agaricomycetes</taxon>
        <taxon>Cantharellales</taxon>
        <taxon>Ceratobasidiaceae</taxon>
        <taxon>Rhizoctonia</taxon>
    </lineage>
</organism>
<evidence type="ECO:0008006" key="3">
    <source>
        <dbReference type="Google" id="ProtNLM"/>
    </source>
</evidence>
<dbReference type="EMBL" id="JATN01000322">
    <property type="protein sequence ID" value="EUC54855.1"/>
    <property type="molecule type" value="Genomic_DNA"/>
</dbReference>
<evidence type="ECO:0000313" key="1">
    <source>
        <dbReference type="EMBL" id="EUC54855.1"/>
    </source>
</evidence>
<name>X8IYL7_9AGAM</name>
<dbReference type="OrthoDB" id="2104739at2759"/>
<comment type="caution">
    <text evidence="1">The sequence shown here is derived from an EMBL/GenBank/DDBJ whole genome shotgun (WGS) entry which is preliminary data.</text>
</comment>
<proteinExistence type="predicted"/>
<dbReference type="AlphaFoldDB" id="X8IYL7"/>
<sequence length="294" mass="33021">MLIYAPNENGRLEIAQDIHSCATDQDVLELGQSFFKYFVHYCKCSPIIFKAVDNISTSPLPPPLIDSVQNQIPNSITPTTHSEARTDALIRDNYRCMLSQKVDIDTYRRSPFLQVQLGLSPPPDVDQTECCHILPCITSDLQESKENISVRTTCATMFTALERFGGISHLERNQHGPHHLTNIMTLQTGLRKNFDRLQLWLDPVEGVDNTYTIGRQFPGLRLDLPQTVTFTTSTPGFPLPDRRYLALHAACARVIHLSGATEAISSIIEEMEQTRVLSEDGSSAALLEYLWSMD</sequence>
<gene>
    <name evidence="1" type="ORF">RSOL_075710</name>
</gene>
<protein>
    <recommendedName>
        <fullName evidence="3">HNH nuclease domain-containing protein</fullName>
    </recommendedName>
</protein>
<dbReference type="Proteomes" id="UP000030108">
    <property type="component" value="Unassembled WGS sequence"/>
</dbReference>
<evidence type="ECO:0000313" key="2">
    <source>
        <dbReference type="Proteomes" id="UP000030108"/>
    </source>
</evidence>